<protein>
    <recommendedName>
        <fullName evidence="1">Rad50/SbcC-type AAA domain-containing protein</fullName>
    </recommendedName>
</protein>
<feature type="non-terminal residue" evidence="2">
    <location>
        <position position="57"/>
    </location>
</feature>
<dbReference type="GO" id="GO:0016887">
    <property type="term" value="F:ATP hydrolysis activity"/>
    <property type="evidence" value="ECO:0007669"/>
    <property type="project" value="InterPro"/>
</dbReference>
<name>A0A382QL22_9ZZZZ</name>
<dbReference type="GO" id="GO:0006302">
    <property type="term" value="P:double-strand break repair"/>
    <property type="evidence" value="ECO:0007669"/>
    <property type="project" value="InterPro"/>
</dbReference>
<sequence length="57" mass="6348">VRIRQLTLRPYRNFERIEVPFGEAGALIVGDNGRGKSNILESISYLSLGKSIRGSKD</sequence>
<proteinExistence type="predicted"/>
<dbReference type="PANTHER" id="PTHR32182">
    <property type="entry name" value="DNA REPLICATION AND REPAIR PROTEIN RECF"/>
    <property type="match status" value="1"/>
</dbReference>
<evidence type="ECO:0000259" key="1">
    <source>
        <dbReference type="Pfam" id="PF13476"/>
    </source>
</evidence>
<dbReference type="PANTHER" id="PTHR32182:SF0">
    <property type="entry name" value="DNA REPLICATION AND REPAIR PROTEIN RECF"/>
    <property type="match status" value="1"/>
</dbReference>
<dbReference type="Pfam" id="PF13476">
    <property type="entry name" value="AAA_23"/>
    <property type="match status" value="1"/>
</dbReference>
<dbReference type="EMBL" id="UINC01115290">
    <property type="protein sequence ID" value="SVC86203.1"/>
    <property type="molecule type" value="Genomic_DNA"/>
</dbReference>
<dbReference type="Gene3D" id="3.40.50.300">
    <property type="entry name" value="P-loop containing nucleotide triphosphate hydrolases"/>
    <property type="match status" value="1"/>
</dbReference>
<accession>A0A382QL22</accession>
<organism evidence="2">
    <name type="scientific">marine metagenome</name>
    <dbReference type="NCBI Taxonomy" id="408172"/>
    <lineage>
        <taxon>unclassified sequences</taxon>
        <taxon>metagenomes</taxon>
        <taxon>ecological metagenomes</taxon>
    </lineage>
</organism>
<gene>
    <name evidence="2" type="ORF">METZ01_LOCUS339057</name>
</gene>
<dbReference type="GO" id="GO:0000731">
    <property type="term" value="P:DNA synthesis involved in DNA repair"/>
    <property type="evidence" value="ECO:0007669"/>
    <property type="project" value="TreeGrafter"/>
</dbReference>
<feature type="domain" description="Rad50/SbcC-type AAA" evidence="1">
    <location>
        <begin position="6"/>
        <end position="55"/>
    </location>
</feature>
<reference evidence="2" key="1">
    <citation type="submission" date="2018-05" db="EMBL/GenBank/DDBJ databases">
        <authorList>
            <person name="Lanie J.A."/>
            <person name="Ng W.-L."/>
            <person name="Kazmierczak K.M."/>
            <person name="Andrzejewski T.M."/>
            <person name="Davidsen T.M."/>
            <person name="Wayne K.J."/>
            <person name="Tettelin H."/>
            <person name="Glass J.I."/>
            <person name="Rusch D."/>
            <person name="Podicherti R."/>
            <person name="Tsui H.-C.T."/>
            <person name="Winkler M.E."/>
        </authorList>
    </citation>
    <scope>NUCLEOTIDE SEQUENCE</scope>
</reference>
<feature type="non-terminal residue" evidence="2">
    <location>
        <position position="1"/>
    </location>
</feature>
<evidence type="ECO:0000313" key="2">
    <source>
        <dbReference type="EMBL" id="SVC86203.1"/>
    </source>
</evidence>
<dbReference type="InterPro" id="IPR027417">
    <property type="entry name" value="P-loop_NTPase"/>
</dbReference>
<dbReference type="SUPFAM" id="SSF52540">
    <property type="entry name" value="P-loop containing nucleoside triphosphate hydrolases"/>
    <property type="match status" value="1"/>
</dbReference>
<dbReference type="InterPro" id="IPR038729">
    <property type="entry name" value="Rad50/SbcC_AAA"/>
</dbReference>
<dbReference type="AlphaFoldDB" id="A0A382QL22"/>